<dbReference type="Pfam" id="PF23397">
    <property type="entry name" value="DUF7104"/>
    <property type="match status" value="8"/>
</dbReference>
<dbReference type="InParanoid" id="A0A1Y2M990"/>
<dbReference type="STRING" id="105696.A0A1Y2M990"/>
<dbReference type="InterPro" id="IPR054471">
    <property type="entry name" value="GPIID_WHD"/>
</dbReference>
<evidence type="ECO:0008006" key="6">
    <source>
        <dbReference type="Google" id="ProtNLM"/>
    </source>
</evidence>
<dbReference type="AlphaFoldDB" id="A0A1Y2M990"/>
<sequence>MQLIELYPQTTIVLDALDECSPATRLDLLRALEHLLQHSCSLVKIFVSSRNDQDIVMQLKGYLNLEIDSRRNSNDIAQFVNAEVERLIKDGKLLRNSKSKDDMKDLIVRKVTEDAAEMFRWASMQLQYLCSFKFDDDIKRSLGRLPPDLYTLYGDIYDVLSKTPGDRGAMVFQNVLRWILCAQKRLETEEFLAVVSVDPSDTADSDPIAQEDVLEICNNFVVFDNQLNTFRFAHLSVREFLEQRVNILAANRLMAEICLWSVLSEEDKDATTDLLRQLGLRASPVSAPSDASQHSVQRPSTNPSGILYGYAVIHWATHCKLAGIERESGALRLLLQHMLTHEPSFFGWNLQVLAFLDDRFCAFKVRAQLGDAMKFHTKELLIDLMDMKTWTAISSLRRKVRHNLRSPNVLRMSILAVCCIFNLAEQVESVLGDQMPGELKPNELQQSLRLATKYGSCATIQQLLKIEPWTNVEISSEVIETAAGNYGNTKELITLFLNHPGGTAAISEGELRAAANNKVSGEAIMPLLHRRLRRDIAITLEGVEAAACNPAYGEHVMRFLLDQLEDVTITTSMVQAAVVNAQYGNSVLKLLFDRAGADIPATIKIVKEAVGSEHIEKEVMLRLLDHLEADTPITLDVVKTAAGNKKIKKEVMRCLLDRLEASATITAELTATVVQNCDTDVVSIFLDHQRGANVQITEEIARVAAIWGKEGREKMDLLSKRLAQANTPITIGLTAAIVGHSSEDLIASFLDQRGADFPITEEVVMAAVNRPREEARKAMAILLERREQEMYEVLARLQDVRDTGRFEVLSARLARVKCVKGWIYLKKDSIRGPSVAS</sequence>
<keyword evidence="1" id="KW-0677">Repeat</keyword>
<evidence type="ECO:0000256" key="1">
    <source>
        <dbReference type="ARBA" id="ARBA00022737"/>
    </source>
</evidence>
<dbReference type="Gene3D" id="1.20.5.340">
    <property type="match status" value="1"/>
</dbReference>
<dbReference type="Pfam" id="PF22939">
    <property type="entry name" value="WHD_GPIID"/>
    <property type="match status" value="1"/>
</dbReference>
<gene>
    <name evidence="4" type="ORF">B5807_02919</name>
</gene>
<dbReference type="InterPro" id="IPR056884">
    <property type="entry name" value="NPHP3-like_N"/>
</dbReference>
<protein>
    <recommendedName>
        <fullName evidence="6">NACHT domain-containing protein</fullName>
    </recommendedName>
</protein>
<evidence type="ECO:0000259" key="2">
    <source>
        <dbReference type="Pfam" id="PF22939"/>
    </source>
</evidence>
<dbReference type="EMBL" id="KZ107839">
    <property type="protein sequence ID" value="OSS52665.1"/>
    <property type="molecule type" value="Genomic_DNA"/>
</dbReference>
<dbReference type="Pfam" id="PF24883">
    <property type="entry name" value="NPHP3_N"/>
    <property type="match status" value="1"/>
</dbReference>
<dbReference type="OMA" id="ITEDIVC"/>
<keyword evidence="5" id="KW-1185">Reference proteome</keyword>
<accession>A0A1Y2M990</accession>
<evidence type="ECO:0000259" key="3">
    <source>
        <dbReference type="Pfam" id="PF24883"/>
    </source>
</evidence>
<reference evidence="4 5" key="1">
    <citation type="journal article" date="2017" name="Genome Announc.">
        <title>Genome sequence of the saprophytic ascomycete Epicoccum nigrum ICMP 19927 strain isolated from New Zealand.</title>
        <authorList>
            <person name="Fokin M."/>
            <person name="Fleetwood D."/>
            <person name="Weir B.S."/>
            <person name="Villas-Boas S.G."/>
        </authorList>
    </citation>
    <scope>NUCLEOTIDE SEQUENCE [LARGE SCALE GENOMIC DNA]</scope>
    <source>
        <strain evidence="4 5">ICMP 19927</strain>
    </source>
</reference>
<evidence type="ECO:0000313" key="5">
    <source>
        <dbReference type="Proteomes" id="UP000193240"/>
    </source>
</evidence>
<dbReference type="PANTHER" id="PTHR10039">
    <property type="entry name" value="AMELOGENIN"/>
    <property type="match status" value="1"/>
</dbReference>
<feature type="domain" description="GPI inositol-deacylase winged helix" evidence="2">
    <location>
        <begin position="165"/>
        <end position="242"/>
    </location>
</feature>
<feature type="domain" description="Nephrocystin 3-like N-terminal" evidence="3">
    <location>
        <begin position="7"/>
        <end position="50"/>
    </location>
</feature>
<dbReference type="InterPro" id="IPR055530">
    <property type="entry name" value="DUF7104"/>
</dbReference>
<dbReference type="PANTHER" id="PTHR10039:SF16">
    <property type="entry name" value="GPI INOSITOL-DEACYLASE"/>
    <property type="match status" value="1"/>
</dbReference>
<organism evidence="4 5">
    <name type="scientific">Epicoccum nigrum</name>
    <name type="common">Soil fungus</name>
    <name type="synonym">Epicoccum purpurascens</name>
    <dbReference type="NCBI Taxonomy" id="105696"/>
    <lineage>
        <taxon>Eukaryota</taxon>
        <taxon>Fungi</taxon>
        <taxon>Dikarya</taxon>
        <taxon>Ascomycota</taxon>
        <taxon>Pezizomycotina</taxon>
        <taxon>Dothideomycetes</taxon>
        <taxon>Pleosporomycetidae</taxon>
        <taxon>Pleosporales</taxon>
        <taxon>Pleosporineae</taxon>
        <taxon>Didymellaceae</taxon>
        <taxon>Epicoccum</taxon>
    </lineage>
</organism>
<name>A0A1Y2M990_EPING</name>
<proteinExistence type="predicted"/>
<dbReference type="Proteomes" id="UP000193240">
    <property type="component" value="Unassembled WGS sequence"/>
</dbReference>
<evidence type="ECO:0000313" key="4">
    <source>
        <dbReference type="EMBL" id="OSS52665.1"/>
    </source>
</evidence>